<name>A0A915EV54_9CEST</name>
<evidence type="ECO:0000256" key="2">
    <source>
        <dbReference type="ARBA" id="ARBA00022679"/>
    </source>
</evidence>
<reference evidence="7" key="1">
    <citation type="submission" date="2022-11" db="UniProtKB">
        <authorList>
            <consortium name="WormBaseParasite"/>
        </authorList>
    </citation>
    <scope>IDENTIFICATION</scope>
</reference>
<keyword evidence="4" id="KW-0460">Magnesium</keyword>
<dbReference type="GO" id="GO:0004161">
    <property type="term" value="F:dimethylallyltranstransferase activity"/>
    <property type="evidence" value="ECO:0007669"/>
    <property type="project" value="TreeGrafter"/>
</dbReference>
<dbReference type="PROSITE" id="PS00444">
    <property type="entry name" value="POLYPRENYL_SYNTHASE_2"/>
    <property type="match status" value="1"/>
</dbReference>
<evidence type="ECO:0000256" key="3">
    <source>
        <dbReference type="ARBA" id="ARBA00022723"/>
    </source>
</evidence>
<keyword evidence="3" id="KW-0479">Metal-binding</keyword>
<dbReference type="WBParaSite" id="maker-E.canG7_contigs_6231-snap-gene-0.61-mRNA-1">
    <property type="protein sequence ID" value="maker-E.canG7_contigs_6231-snap-gene-0.61-mRNA-1"/>
    <property type="gene ID" value="EcG7_02472"/>
</dbReference>
<evidence type="ECO:0000313" key="6">
    <source>
        <dbReference type="Proteomes" id="UP000887562"/>
    </source>
</evidence>
<organism evidence="6 7">
    <name type="scientific">Echinococcus canadensis</name>
    <dbReference type="NCBI Taxonomy" id="519352"/>
    <lineage>
        <taxon>Eukaryota</taxon>
        <taxon>Metazoa</taxon>
        <taxon>Spiralia</taxon>
        <taxon>Lophotrochozoa</taxon>
        <taxon>Platyhelminthes</taxon>
        <taxon>Cestoda</taxon>
        <taxon>Eucestoda</taxon>
        <taxon>Cyclophyllidea</taxon>
        <taxon>Taeniidae</taxon>
        <taxon>Echinococcus</taxon>
        <taxon>Echinococcus canadensis group</taxon>
    </lineage>
</organism>
<protein>
    <recommendedName>
        <fullName evidence="5">Farnesyl pyrophosphate synthase</fullName>
    </recommendedName>
</protein>
<comment type="cofactor">
    <cofactor evidence="1">
        <name>Mg(2+)</name>
        <dbReference type="ChEBI" id="CHEBI:18420"/>
    </cofactor>
</comment>
<dbReference type="Proteomes" id="UP000887562">
    <property type="component" value="Unplaced"/>
</dbReference>
<dbReference type="CDD" id="cd00685">
    <property type="entry name" value="Trans_IPPS_HT"/>
    <property type="match status" value="1"/>
</dbReference>
<dbReference type="GO" id="GO:0046872">
    <property type="term" value="F:metal ion binding"/>
    <property type="evidence" value="ECO:0007669"/>
    <property type="project" value="UniProtKB-KW"/>
</dbReference>
<accession>A0A915EV54</accession>
<dbReference type="InterPro" id="IPR033749">
    <property type="entry name" value="Polyprenyl_synt_CS"/>
</dbReference>
<evidence type="ECO:0000256" key="1">
    <source>
        <dbReference type="ARBA" id="ARBA00001946"/>
    </source>
</evidence>
<dbReference type="GO" id="GO:0004337">
    <property type="term" value="F:(2E,6E)-farnesyl diphosphate synthase activity"/>
    <property type="evidence" value="ECO:0007669"/>
    <property type="project" value="TreeGrafter"/>
</dbReference>
<dbReference type="PROSITE" id="PS51257">
    <property type="entry name" value="PROKAR_LIPOPROTEIN"/>
    <property type="match status" value="1"/>
</dbReference>
<dbReference type="Pfam" id="PF00348">
    <property type="entry name" value="polyprenyl_synt"/>
    <property type="match status" value="1"/>
</dbReference>
<dbReference type="PANTHER" id="PTHR11525:SF0">
    <property type="entry name" value="FARNESYL PYROPHOSPHATE SYNTHASE"/>
    <property type="match status" value="1"/>
</dbReference>
<dbReference type="GO" id="GO:0005737">
    <property type="term" value="C:cytoplasm"/>
    <property type="evidence" value="ECO:0007669"/>
    <property type="project" value="TreeGrafter"/>
</dbReference>
<dbReference type="PROSITE" id="PS00723">
    <property type="entry name" value="POLYPRENYL_SYNTHASE_1"/>
    <property type="match status" value="1"/>
</dbReference>
<dbReference type="GO" id="GO:0045337">
    <property type="term" value="P:farnesyl diphosphate biosynthetic process"/>
    <property type="evidence" value="ECO:0007669"/>
    <property type="project" value="TreeGrafter"/>
</dbReference>
<dbReference type="Gene3D" id="1.10.600.10">
    <property type="entry name" value="Farnesyl Diphosphate Synthase"/>
    <property type="match status" value="1"/>
</dbReference>
<dbReference type="PANTHER" id="PTHR11525">
    <property type="entry name" value="FARNESYL-PYROPHOSPHATE SYNTHETASE"/>
    <property type="match status" value="1"/>
</dbReference>
<dbReference type="InterPro" id="IPR008949">
    <property type="entry name" value="Isoprenoid_synthase_dom_sf"/>
</dbReference>
<dbReference type="AlphaFoldDB" id="A0A915EV54"/>
<sequence>MLAKLTSDFDSFFENVLSTLYGSLSCDLDLVKAHFTRVSKYNVPNGKKVRGRICVAAFKCFAKGEASDDLLRLVNLVGWAIELVESAFLVLDDLIDGSFMRRGQISWGLLQQREGHGLIGINDGLHLYISVQQLLMAGFHSRPHPRCLEILKLFGDCANSTCFGQALDILSSSQLQSIDSNGMLPCEKPNLNYDRLRDATVSRFASIAKWKTSYYSFVLPVAAGMLLADVKSDVLFSNAESILLKIGEYFQMQDDFLDVYGDEKVTGKVGTDIEEGKCSWLIATALEKTSSEQRDALSKNYGLKDPDCVRAVRKVFDELDLPSLYSAYEDQSRKHILDLIKSVSTEKKDEDFTDPVATKLPRQFFIEILNIFHRRKNLESYSEGGGDGVEYHDQKCYHLGAFHKLSIYTYLYKGGVDFTSPNTMRLRVYSVPPMDCDDSNSFSKLIVRSVSSSELVCALKEYLLSFVVVMGRGWARGQVVGACAPTRALPDLCLRAWVMVTTANQIVYKNPELIQVLPGPYGNNPGFAFLAVVEYFTDCTTDILDILGLVLVV</sequence>
<evidence type="ECO:0000256" key="4">
    <source>
        <dbReference type="ARBA" id="ARBA00022842"/>
    </source>
</evidence>
<evidence type="ECO:0000313" key="7">
    <source>
        <dbReference type="WBParaSite" id="maker-E.canG7_contigs_6231-snap-gene-0.61-mRNA-1"/>
    </source>
</evidence>
<evidence type="ECO:0000256" key="5">
    <source>
        <dbReference type="ARBA" id="ARBA00034546"/>
    </source>
</evidence>
<dbReference type="SUPFAM" id="SSF48576">
    <property type="entry name" value="Terpenoid synthases"/>
    <property type="match status" value="1"/>
</dbReference>
<keyword evidence="6" id="KW-1185">Reference proteome</keyword>
<dbReference type="SFLD" id="SFLDS00005">
    <property type="entry name" value="Isoprenoid_Synthase_Type_I"/>
    <property type="match status" value="1"/>
</dbReference>
<keyword evidence="2" id="KW-0808">Transferase</keyword>
<dbReference type="InterPro" id="IPR039702">
    <property type="entry name" value="FPS1-like"/>
</dbReference>
<proteinExistence type="predicted"/>
<dbReference type="InterPro" id="IPR000092">
    <property type="entry name" value="Polyprenyl_synt"/>
</dbReference>